<dbReference type="Pfam" id="PF07751">
    <property type="entry name" value="Abi_2"/>
    <property type="match status" value="1"/>
</dbReference>
<dbReference type="Proteomes" id="UP000234525">
    <property type="component" value="Unassembled WGS sequence"/>
</dbReference>
<dbReference type="PIRSF" id="PIRSF034934">
    <property type="entry name" value="AbiF_AbiD"/>
    <property type="match status" value="1"/>
</dbReference>
<evidence type="ECO:0000313" key="1">
    <source>
        <dbReference type="EMBL" id="SMX95952.1"/>
    </source>
</evidence>
<gene>
    <name evidence="1" type="ORF">BAUR9175_03234</name>
</gene>
<evidence type="ECO:0000313" key="2">
    <source>
        <dbReference type="Proteomes" id="UP000234525"/>
    </source>
</evidence>
<organism evidence="1 2">
    <name type="scientific">Brevibacterium aurantiacum</name>
    <dbReference type="NCBI Taxonomy" id="273384"/>
    <lineage>
        <taxon>Bacteria</taxon>
        <taxon>Bacillati</taxon>
        <taxon>Actinomycetota</taxon>
        <taxon>Actinomycetes</taxon>
        <taxon>Micrococcales</taxon>
        <taxon>Brevibacteriaceae</taxon>
        <taxon>Brevibacterium</taxon>
    </lineage>
</organism>
<comment type="caution">
    <text evidence="1">The sequence shown here is derived from an EMBL/GenBank/DDBJ whole genome shotgun (WGS) entry which is preliminary data.</text>
</comment>
<proteinExistence type="predicted"/>
<sequence>MADYEKPWLTIDQQVDHLADRGVDVRPRDQALALLASTGYYRLTGYLYPFRDAERYRDEDGRSRVRVLETYRPGSSIEYVQEIIDFDRKLRLLVLEGVERIEIAVRMQVGYVLGRTSPFAHLNSTTFQPNFVQPRLDSEMPIQHAVWLKRVAERRDSSDEAFVTHFRSRYDDQMPIWALTEILELGQLSRLYKGLNDESSLEIAQAFNVPTKRLMSSWLASLNYARNVAAHHARLFNRKLQNSPGRPKPDVIPVLNHLREFELKGGYGAYNILAVVAYLLTCIEGGETWTSSLVALLNSFPRSDILDLSSLGVPDDWSDLELWN</sequence>
<keyword evidence="2" id="KW-1185">Reference proteome</keyword>
<dbReference type="RefSeq" id="WP_257944357.1">
    <property type="nucleotide sequence ID" value="NZ_BJME01000023.1"/>
</dbReference>
<dbReference type="InterPro" id="IPR011664">
    <property type="entry name" value="Abi_system_AbiD/AbiF-like"/>
</dbReference>
<accession>A0A2H1K9P9</accession>
<dbReference type="AlphaFoldDB" id="A0A2H1K9P9"/>
<name>A0A2H1K9P9_BREAU</name>
<protein>
    <submittedName>
        <fullName evidence="1">Abortive infection bacteriophage resistance protein</fullName>
    </submittedName>
</protein>
<reference evidence="1" key="1">
    <citation type="submission" date="2017-03" db="EMBL/GenBank/DDBJ databases">
        <authorList>
            <person name="Monnet C."/>
        </authorList>
    </citation>
    <scope>NUCLEOTIDE SEQUENCE [LARGE SCALE GENOMIC DNA]</scope>
    <source>
        <strain evidence="1">ATCC 9175</strain>
    </source>
</reference>
<dbReference type="EMBL" id="FXZB01000027">
    <property type="protein sequence ID" value="SMX95952.1"/>
    <property type="molecule type" value="Genomic_DNA"/>
</dbReference>
<dbReference type="InterPro" id="IPR017034">
    <property type="entry name" value="Abi_system_AbiD/AbiF"/>
</dbReference>